<protein>
    <recommendedName>
        <fullName evidence="3">Calpain catalytic domain-containing protein</fullName>
    </recommendedName>
</protein>
<dbReference type="AlphaFoldDB" id="A0AAV4GT11"/>
<proteinExistence type="predicted"/>
<organism evidence="1 2">
    <name type="scientific">Elysia marginata</name>
    <dbReference type="NCBI Taxonomy" id="1093978"/>
    <lineage>
        <taxon>Eukaryota</taxon>
        <taxon>Metazoa</taxon>
        <taxon>Spiralia</taxon>
        <taxon>Lophotrochozoa</taxon>
        <taxon>Mollusca</taxon>
        <taxon>Gastropoda</taxon>
        <taxon>Heterobranchia</taxon>
        <taxon>Euthyneura</taxon>
        <taxon>Panpulmonata</taxon>
        <taxon>Sacoglossa</taxon>
        <taxon>Placobranchoidea</taxon>
        <taxon>Plakobranchidae</taxon>
        <taxon>Elysia</taxon>
    </lineage>
</organism>
<evidence type="ECO:0000313" key="2">
    <source>
        <dbReference type="Proteomes" id="UP000762676"/>
    </source>
</evidence>
<gene>
    <name evidence="1" type="ORF">ElyMa_006113400</name>
</gene>
<dbReference type="Proteomes" id="UP000762676">
    <property type="component" value="Unassembled WGS sequence"/>
</dbReference>
<reference evidence="1 2" key="1">
    <citation type="journal article" date="2021" name="Elife">
        <title>Chloroplast acquisition without the gene transfer in kleptoplastic sea slugs, Plakobranchus ocellatus.</title>
        <authorList>
            <person name="Maeda T."/>
            <person name="Takahashi S."/>
            <person name="Yoshida T."/>
            <person name="Shimamura S."/>
            <person name="Takaki Y."/>
            <person name="Nagai Y."/>
            <person name="Toyoda A."/>
            <person name="Suzuki Y."/>
            <person name="Arimoto A."/>
            <person name="Ishii H."/>
            <person name="Satoh N."/>
            <person name="Nishiyama T."/>
            <person name="Hasebe M."/>
            <person name="Maruyama T."/>
            <person name="Minagawa J."/>
            <person name="Obokata J."/>
            <person name="Shigenobu S."/>
        </authorList>
    </citation>
    <scope>NUCLEOTIDE SEQUENCE [LARGE SCALE GENOMIC DNA]</scope>
</reference>
<name>A0AAV4GT11_9GAST</name>
<accession>A0AAV4GT11</accession>
<dbReference type="EMBL" id="BMAT01012273">
    <property type="protein sequence ID" value="GFR88992.1"/>
    <property type="molecule type" value="Genomic_DNA"/>
</dbReference>
<evidence type="ECO:0008006" key="3">
    <source>
        <dbReference type="Google" id="ProtNLM"/>
    </source>
</evidence>
<keyword evidence="2" id="KW-1185">Reference proteome</keyword>
<sequence>MPILGVVTTAPGGGVGIGQPLRSRHDSLFEPYHHFHHKQGSWNLDSSKYGKTRRNSNSNACSSSCSSSIYGKEERDGLLLLLYRNVTKKLSVNGQVDAAADRSSQNASYTTYHLRLKLSSLINVYTQKQPNFKYQFGVKSDPTSQGMATDCSLIALVMSITSHYHLKLARYHFTESNNNNNNNNDNKAHRV</sequence>
<comment type="caution">
    <text evidence="1">The sequence shown here is derived from an EMBL/GenBank/DDBJ whole genome shotgun (WGS) entry which is preliminary data.</text>
</comment>
<evidence type="ECO:0000313" key="1">
    <source>
        <dbReference type="EMBL" id="GFR88992.1"/>
    </source>
</evidence>